<proteinExistence type="predicted"/>
<protein>
    <submittedName>
        <fullName evidence="1">Uncharacterized protein</fullName>
    </submittedName>
</protein>
<accession>A0ACD3A0J1</accession>
<dbReference type="Proteomes" id="UP000308600">
    <property type="component" value="Unassembled WGS sequence"/>
</dbReference>
<gene>
    <name evidence="1" type="ORF">BDN72DRAFT_781076</name>
</gene>
<sequence length="216" mass="24383">MDQLFEALHFVFYNRYARKGAQMEAIVDPASIQFQTKQGKQVYHHTAKMIPRAAKELQQNPIAYSLCQQAFAPYFSWMSSVIETHLPEEYEKLRKFAEVLPGNELAPAHPFAGFVINLNVATALHRDWGDESICVVTVVSDCEGGELVLLEPGLVLELRHGDTVIFPSSKISHFNQHFNGMRSSIVCHSDKFSRTWVGARNGWETTPTFRSSQPAV</sequence>
<evidence type="ECO:0000313" key="1">
    <source>
        <dbReference type="EMBL" id="TFK59190.1"/>
    </source>
</evidence>
<keyword evidence="2" id="KW-1185">Reference proteome</keyword>
<reference evidence="1 2" key="1">
    <citation type="journal article" date="2019" name="Nat. Ecol. Evol.">
        <title>Megaphylogeny resolves global patterns of mushroom evolution.</title>
        <authorList>
            <person name="Varga T."/>
            <person name="Krizsan K."/>
            <person name="Foldi C."/>
            <person name="Dima B."/>
            <person name="Sanchez-Garcia M."/>
            <person name="Sanchez-Ramirez S."/>
            <person name="Szollosi G.J."/>
            <person name="Szarkandi J.G."/>
            <person name="Papp V."/>
            <person name="Albert L."/>
            <person name="Andreopoulos W."/>
            <person name="Angelini C."/>
            <person name="Antonin V."/>
            <person name="Barry K.W."/>
            <person name="Bougher N.L."/>
            <person name="Buchanan P."/>
            <person name="Buyck B."/>
            <person name="Bense V."/>
            <person name="Catcheside P."/>
            <person name="Chovatia M."/>
            <person name="Cooper J."/>
            <person name="Damon W."/>
            <person name="Desjardin D."/>
            <person name="Finy P."/>
            <person name="Geml J."/>
            <person name="Haridas S."/>
            <person name="Hughes K."/>
            <person name="Justo A."/>
            <person name="Karasinski D."/>
            <person name="Kautmanova I."/>
            <person name="Kiss B."/>
            <person name="Kocsube S."/>
            <person name="Kotiranta H."/>
            <person name="LaButti K.M."/>
            <person name="Lechner B.E."/>
            <person name="Liimatainen K."/>
            <person name="Lipzen A."/>
            <person name="Lukacs Z."/>
            <person name="Mihaltcheva S."/>
            <person name="Morgado L.N."/>
            <person name="Niskanen T."/>
            <person name="Noordeloos M.E."/>
            <person name="Ohm R.A."/>
            <person name="Ortiz-Santana B."/>
            <person name="Ovrebo C."/>
            <person name="Racz N."/>
            <person name="Riley R."/>
            <person name="Savchenko A."/>
            <person name="Shiryaev A."/>
            <person name="Soop K."/>
            <person name="Spirin V."/>
            <person name="Szebenyi C."/>
            <person name="Tomsovsky M."/>
            <person name="Tulloss R.E."/>
            <person name="Uehling J."/>
            <person name="Grigoriev I.V."/>
            <person name="Vagvolgyi C."/>
            <person name="Papp T."/>
            <person name="Martin F.M."/>
            <person name="Miettinen O."/>
            <person name="Hibbett D.S."/>
            <person name="Nagy L.G."/>
        </authorList>
    </citation>
    <scope>NUCLEOTIDE SEQUENCE [LARGE SCALE GENOMIC DNA]</scope>
    <source>
        <strain evidence="1 2">NL-1719</strain>
    </source>
</reference>
<evidence type="ECO:0000313" key="2">
    <source>
        <dbReference type="Proteomes" id="UP000308600"/>
    </source>
</evidence>
<name>A0ACD3A0J1_9AGAR</name>
<organism evidence="1 2">
    <name type="scientific">Pluteus cervinus</name>
    <dbReference type="NCBI Taxonomy" id="181527"/>
    <lineage>
        <taxon>Eukaryota</taxon>
        <taxon>Fungi</taxon>
        <taxon>Dikarya</taxon>
        <taxon>Basidiomycota</taxon>
        <taxon>Agaricomycotina</taxon>
        <taxon>Agaricomycetes</taxon>
        <taxon>Agaricomycetidae</taxon>
        <taxon>Agaricales</taxon>
        <taxon>Pluteineae</taxon>
        <taxon>Pluteaceae</taxon>
        <taxon>Pluteus</taxon>
    </lineage>
</organism>
<dbReference type="EMBL" id="ML209052">
    <property type="protein sequence ID" value="TFK59190.1"/>
    <property type="molecule type" value="Genomic_DNA"/>
</dbReference>